<gene>
    <name evidence="1" type="ORF">BpHYR1_011025</name>
</gene>
<dbReference type="EMBL" id="REGN01001711">
    <property type="protein sequence ID" value="RNA33019.1"/>
    <property type="molecule type" value="Genomic_DNA"/>
</dbReference>
<dbReference type="Proteomes" id="UP000276133">
    <property type="component" value="Unassembled WGS sequence"/>
</dbReference>
<comment type="caution">
    <text evidence="1">The sequence shown here is derived from an EMBL/GenBank/DDBJ whole genome shotgun (WGS) entry which is preliminary data.</text>
</comment>
<dbReference type="AlphaFoldDB" id="A0A3M7SBB7"/>
<reference evidence="1 2" key="1">
    <citation type="journal article" date="2018" name="Sci. Rep.">
        <title>Genomic signatures of local adaptation to the degree of environmental predictability in rotifers.</title>
        <authorList>
            <person name="Franch-Gras L."/>
            <person name="Hahn C."/>
            <person name="Garcia-Roger E.M."/>
            <person name="Carmona M.J."/>
            <person name="Serra M."/>
            <person name="Gomez A."/>
        </authorList>
    </citation>
    <scope>NUCLEOTIDE SEQUENCE [LARGE SCALE GENOMIC DNA]</scope>
    <source>
        <strain evidence="1">HYR1</strain>
    </source>
</reference>
<keyword evidence="2" id="KW-1185">Reference proteome</keyword>
<evidence type="ECO:0000313" key="1">
    <source>
        <dbReference type="EMBL" id="RNA33019.1"/>
    </source>
</evidence>
<evidence type="ECO:0000313" key="2">
    <source>
        <dbReference type="Proteomes" id="UP000276133"/>
    </source>
</evidence>
<sequence length="93" mass="10779">MGTICGPRQTIGNTKREQTIQKIIFKLQFKKCNLFYIGQTKRSFNTRIREHLRFQEKNLLSILKLLAAFSQASLNVEIISNKILILKVTIIIT</sequence>
<dbReference type="OrthoDB" id="6782675at2759"/>
<proteinExistence type="predicted"/>
<accession>A0A3M7SBB7</accession>
<evidence type="ECO:0008006" key="3">
    <source>
        <dbReference type="Google" id="ProtNLM"/>
    </source>
</evidence>
<organism evidence="1 2">
    <name type="scientific">Brachionus plicatilis</name>
    <name type="common">Marine rotifer</name>
    <name type="synonym">Brachionus muelleri</name>
    <dbReference type="NCBI Taxonomy" id="10195"/>
    <lineage>
        <taxon>Eukaryota</taxon>
        <taxon>Metazoa</taxon>
        <taxon>Spiralia</taxon>
        <taxon>Gnathifera</taxon>
        <taxon>Rotifera</taxon>
        <taxon>Eurotatoria</taxon>
        <taxon>Monogononta</taxon>
        <taxon>Pseudotrocha</taxon>
        <taxon>Ploima</taxon>
        <taxon>Brachionidae</taxon>
        <taxon>Brachionus</taxon>
    </lineage>
</organism>
<name>A0A3M7SBB7_BRAPC</name>
<protein>
    <recommendedName>
        <fullName evidence="3">GIY-YIG domain-containing protein</fullName>
    </recommendedName>
</protein>